<evidence type="ECO:0000313" key="4">
    <source>
        <dbReference type="Proteomes" id="UP000530564"/>
    </source>
</evidence>
<dbReference type="GO" id="GO:0009279">
    <property type="term" value="C:cell outer membrane"/>
    <property type="evidence" value="ECO:0007669"/>
    <property type="project" value="InterPro"/>
</dbReference>
<protein>
    <submittedName>
        <fullName evidence="3">Copper resistance protein B</fullName>
    </submittedName>
</protein>
<dbReference type="GO" id="GO:0005507">
    <property type="term" value="F:copper ion binding"/>
    <property type="evidence" value="ECO:0007669"/>
    <property type="project" value="InterPro"/>
</dbReference>
<comment type="caution">
    <text evidence="3">The sequence shown here is derived from an EMBL/GenBank/DDBJ whole genome shotgun (WGS) entry which is preliminary data.</text>
</comment>
<dbReference type="Pfam" id="PF05275">
    <property type="entry name" value="CopB"/>
    <property type="match status" value="1"/>
</dbReference>
<keyword evidence="2" id="KW-0732">Signal</keyword>
<proteinExistence type="predicted"/>
<dbReference type="InterPro" id="IPR007939">
    <property type="entry name" value="Cu-R_B_prcur"/>
</dbReference>
<reference evidence="3 4" key="1">
    <citation type="submission" date="2020-08" db="EMBL/GenBank/DDBJ databases">
        <title>Genomic Encyclopedia of Type Strains, Phase IV (KMG-IV): sequencing the most valuable type-strain genomes for metagenomic binning, comparative biology and taxonomic classification.</title>
        <authorList>
            <person name="Goeker M."/>
        </authorList>
    </citation>
    <scope>NUCLEOTIDE SEQUENCE [LARGE SCALE GENOMIC DNA]</scope>
    <source>
        <strain evidence="3 4">DSM 21793</strain>
    </source>
</reference>
<name>A0A840A6G3_9CAUL</name>
<dbReference type="EMBL" id="JACIDK010000006">
    <property type="protein sequence ID" value="MBB3892952.1"/>
    <property type="molecule type" value="Genomic_DNA"/>
</dbReference>
<feature type="chain" id="PRO_5032364785" evidence="2">
    <location>
        <begin position="33"/>
        <end position="315"/>
    </location>
</feature>
<evidence type="ECO:0000256" key="2">
    <source>
        <dbReference type="SAM" id="SignalP"/>
    </source>
</evidence>
<evidence type="ECO:0000313" key="3">
    <source>
        <dbReference type="EMBL" id="MBB3892952.1"/>
    </source>
</evidence>
<dbReference type="Proteomes" id="UP000530564">
    <property type="component" value="Unassembled WGS sequence"/>
</dbReference>
<feature type="compositionally biased region" description="Low complexity" evidence="1">
    <location>
        <begin position="57"/>
        <end position="72"/>
    </location>
</feature>
<feature type="region of interest" description="Disordered" evidence="1">
    <location>
        <begin position="34"/>
        <end position="88"/>
    </location>
</feature>
<keyword evidence="4" id="KW-1185">Reference proteome</keyword>
<evidence type="ECO:0000256" key="1">
    <source>
        <dbReference type="SAM" id="MobiDB-lite"/>
    </source>
</evidence>
<accession>A0A840A6G3</accession>
<gene>
    <name evidence="3" type="ORF">GGQ61_003690</name>
</gene>
<dbReference type="AlphaFoldDB" id="A0A840A6G3"/>
<organism evidence="3 4">
    <name type="scientific">Phenylobacterium haematophilum</name>
    <dbReference type="NCBI Taxonomy" id="98513"/>
    <lineage>
        <taxon>Bacteria</taxon>
        <taxon>Pseudomonadati</taxon>
        <taxon>Pseudomonadota</taxon>
        <taxon>Alphaproteobacteria</taxon>
        <taxon>Caulobacterales</taxon>
        <taxon>Caulobacteraceae</taxon>
        <taxon>Phenylobacterium</taxon>
    </lineage>
</organism>
<feature type="signal peptide" evidence="2">
    <location>
        <begin position="1"/>
        <end position="32"/>
    </location>
</feature>
<dbReference type="GO" id="GO:0006878">
    <property type="term" value="P:intracellular copper ion homeostasis"/>
    <property type="evidence" value="ECO:0007669"/>
    <property type="project" value="InterPro"/>
</dbReference>
<sequence>MTWTSIPQRMALTRAVVATIGALMLPATPGLAQSLPAPPAHDHATAPPAHSVSADMPGDSPSPAGAAAMEMGGMQGGSAPEGARDPNAFADGFEYTGMAGFEKTDQIPLGLALIDELEFVSGDAGDGMAWSAQFFHGGDNDKLLLRTQGSKVSGSKLEANSDLEAMWWHAYSPFWGRVAGVRRDIGPGAHTWLAAGVEGLAPYWFDVEVTGYLGDDGRLSARLKASQDLRLTNRLVLTPQGETNLYSRSEKARGVGDGVSNVELGIRLRYVMSRRFAPYVGYVWDRSLGATADLKRADGDAAMDRRFVAGVRLLW</sequence>